<organism evidence="3">
    <name type="scientific">Arion vulgaris</name>
    <dbReference type="NCBI Taxonomy" id="1028688"/>
    <lineage>
        <taxon>Eukaryota</taxon>
        <taxon>Metazoa</taxon>
        <taxon>Spiralia</taxon>
        <taxon>Lophotrochozoa</taxon>
        <taxon>Mollusca</taxon>
        <taxon>Gastropoda</taxon>
        <taxon>Heterobranchia</taxon>
        <taxon>Euthyneura</taxon>
        <taxon>Panpulmonata</taxon>
        <taxon>Eupulmonata</taxon>
        <taxon>Stylommatophora</taxon>
        <taxon>Helicina</taxon>
        <taxon>Arionoidea</taxon>
        <taxon>Arionidae</taxon>
        <taxon>Arion</taxon>
    </lineage>
</organism>
<protein>
    <submittedName>
        <fullName evidence="3">Uncharacterized protein</fullName>
    </submittedName>
</protein>
<dbReference type="EMBL" id="HACG01023483">
    <property type="protein sequence ID" value="CEK70348.1"/>
    <property type="molecule type" value="Transcribed_RNA"/>
</dbReference>
<evidence type="ECO:0000256" key="2">
    <source>
        <dbReference type="ARBA" id="ARBA00022737"/>
    </source>
</evidence>
<evidence type="ECO:0000256" key="1">
    <source>
        <dbReference type="ARBA" id="ARBA00022614"/>
    </source>
</evidence>
<feature type="non-terminal residue" evidence="3">
    <location>
        <position position="142"/>
    </location>
</feature>
<proteinExistence type="predicted"/>
<evidence type="ECO:0000313" key="3">
    <source>
        <dbReference type="EMBL" id="CEK70348.1"/>
    </source>
</evidence>
<dbReference type="AlphaFoldDB" id="A0A0B6ZP61"/>
<sequence>AAAEAKVLRYRVNTNEDSKSIVQPMMPLRVNLEQSLQKVPRYIQQVDKAAENKVFLPSVLPTVMCSVKENFADCSNRGITDLSQINVSITIIGLDLSYNRLTSIPELAFVKFTRLEWLNLRQNNLYSLHNDSFYNLTSLKIL</sequence>
<reference evidence="3" key="1">
    <citation type="submission" date="2014-12" db="EMBL/GenBank/DDBJ databases">
        <title>Insight into the proteome of Arion vulgaris.</title>
        <authorList>
            <person name="Aradska J."/>
            <person name="Bulat T."/>
            <person name="Smidak R."/>
            <person name="Sarate P."/>
            <person name="Gangsoo J."/>
            <person name="Sialana F."/>
            <person name="Bilban M."/>
            <person name="Lubec G."/>
        </authorList>
    </citation>
    <scope>NUCLEOTIDE SEQUENCE</scope>
    <source>
        <tissue evidence="3">Skin</tissue>
    </source>
</reference>
<dbReference type="InterPro" id="IPR001611">
    <property type="entry name" value="Leu-rich_rpt"/>
</dbReference>
<accession>A0A0B6ZP61</accession>
<dbReference type="Pfam" id="PF13855">
    <property type="entry name" value="LRR_8"/>
    <property type="match status" value="1"/>
</dbReference>
<gene>
    <name evidence="3" type="primary">ORF73766</name>
</gene>
<name>A0A0B6ZP61_9EUPU</name>
<dbReference type="InterPro" id="IPR032675">
    <property type="entry name" value="LRR_dom_sf"/>
</dbReference>
<dbReference type="PROSITE" id="PS51450">
    <property type="entry name" value="LRR"/>
    <property type="match status" value="2"/>
</dbReference>
<dbReference type="PANTHER" id="PTHR24366:SF96">
    <property type="entry name" value="LEUCINE RICH REPEAT CONTAINING 53"/>
    <property type="match status" value="1"/>
</dbReference>
<keyword evidence="1" id="KW-0433">Leucine-rich repeat</keyword>
<dbReference type="SUPFAM" id="SSF52058">
    <property type="entry name" value="L domain-like"/>
    <property type="match status" value="1"/>
</dbReference>
<keyword evidence="2" id="KW-0677">Repeat</keyword>
<dbReference type="Gene3D" id="3.80.10.10">
    <property type="entry name" value="Ribonuclease Inhibitor"/>
    <property type="match status" value="1"/>
</dbReference>
<dbReference type="PANTHER" id="PTHR24366">
    <property type="entry name" value="IG(IMMUNOGLOBULIN) AND LRR(LEUCINE RICH REPEAT) DOMAINS"/>
    <property type="match status" value="1"/>
</dbReference>
<feature type="non-terminal residue" evidence="3">
    <location>
        <position position="1"/>
    </location>
</feature>